<organism evidence="2 3">
    <name type="scientific">Saitozyma podzolica</name>
    <dbReference type="NCBI Taxonomy" id="1890683"/>
    <lineage>
        <taxon>Eukaryota</taxon>
        <taxon>Fungi</taxon>
        <taxon>Dikarya</taxon>
        <taxon>Basidiomycota</taxon>
        <taxon>Agaricomycotina</taxon>
        <taxon>Tremellomycetes</taxon>
        <taxon>Tremellales</taxon>
        <taxon>Trimorphomycetaceae</taxon>
        <taxon>Saitozyma</taxon>
    </lineage>
</organism>
<keyword evidence="1" id="KW-0812">Transmembrane</keyword>
<proteinExistence type="predicted"/>
<keyword evidence="3" id="KW-1185">Reference proteome</keyword>
<feature type="transmembrane region" description="Helical" evidence="1">
    <location>
        <begin position="174"/>
        <end position="193"/>
    </location>
</feature>
<evidence type="ECO:0000256" key="1">
    <source>
        <dbReference type="SAM" id="Phobius"/>
    </source>
</evidence>
<name>A0A427XRH8_9TREE</name>
<dbReference type="Proteomes" id="UP000279259">
    <property type="component" value="Unassembled WGS sequence"/>
</dbReference>
<sequence>MPEAAWTYLSGLAELTPWLGLDWYLLYSEEETFGVGNIQHALNLNLAQAALKWGELAVAPAAAAACNAVLYASNSNAAQAVKAWDRSAEVNRRLLAMAGMPIPHFSDQIALCERNKKQEAAKPDQTIPSSAPLGWWSMTDLFNNYYDIFLHNIILSTLWLLIIIVQMVSGVVDINPMWIVFVALMGFYLSATFRGPPS</sequence>
<dbReference type="AlphaFoldDB" id="A0A427XRH8"/>
<evidence type="ECO:0000313" key="3">
    <source>
        <dbReference type="Proteomes" id="UP000279259"/>
    </source>
</evidence>
<protein>
    <submittedName>
        <fullName evidence="2">Uncharacterized protein</fullName>
    </submittedName>
</protein>
<reference evidence="2 3" key="1">
    <citation type="submission" date="2018-11" db="EMBL/GenBank/DDBJ databases">
        <title>Genome sequence of Saitozyma podzolica DSM 27192.</title>
        <authorList>
            <person name="Aliyu H."/>
            <person name="Gorte O."/>
            <person name="Ochsenreither K."/>
        </authorList>
    </citation>
    <scope>NUCLEOTIDE SEQUENCE [LARGE SCALE GENOMIC DNA]</scope>
    <source>
        <strain evidence="2 3">DSM 27192</strain>
    </source>
</reference>
<keyword evidence="1" id="KW-0472">Membrane</keyword>
<keyword evidence="1" id="KW-1133">Transmembrane helix</keyword>
<evidence type="ECO:0000313" key="2">
    <source>
        <dbReference type="EMBL" id="RSH81444.1"/>
    </source>
</evidence>
<dbReference type="EMBL" id="RSCD01000030">
    <property type="protein sequence ID" value="RSH81444.1"/>
    <property type="molecule type" value="Genomic_DNA"/>
</dbReference>
<comment type="caution">
    <text evidence="2">The sequence shown here is derived from an EMBL/GenBank/DDBJ whole genome shotgun (WGS) entry which is preliminary data.</text>
</comment>
<accession>A0A427XRH8</accession>
<feature type="transmembrane region" description="Helical" evidence="1">
    <location>
        <begin position="148"/>
        <end position="168"/>
    </location>
</feature>
<gene>
    <name evidence="2" type="ORF">EHS25_006800</name>
</gene>